<evidence type="ECO:0000313" key="2">
    <source>
        <dbReference type="EMBL" id="KIY71172.1"/>
    </source>
</evidence>
<dbReference type="InterPro" id="IPR036291">
    <property type="entry name" value="NAD(P)-bd_dom_sf"/>
</dbReference>
<dbReference type="GO" id="GO:0004029">
    <property type="term" value="F:aldehyde dehydrogenase (NAD+) activity"/>
    <property type="evidence" value="ECO:0007669"/>
    <property type="project" value="TreeGrafter"/>
</dbReference>
<dbReference type="PANTHER" id="PTHR48079:SF6">
    <property type="entry name" value="NAD(P)-BINDING DOMAIN-CONTAINING PROTEIN-RELATED"/>
    <property type="match status" value="1"/>
</dbReference>
<dbReference type="Gene3D" id="3.40.50.720">
    <property type="entry name" value="NAD(P)-binding Rossmann-like Domain"/>
    <property type="match status" value="1"/>
</dbReference>
<dbReference type="InterPro" id="IPR051783">
    <property type="entry name" value="NAD(P)-dependent_oxidoreduct"/>
</dbReference>
<dbReference type="STRING" id="1314674.A0A0D7BL45"/>
<dbReference type="SUPFAM" id="SSF51735">
    <property type="entry name" value="NAD(P)-binding Rossmann-fold domains"/>
    <property type="match status" value="1"/>
</dbReference>
<name>A0A0D7BL45_9AGAR</name>
<organism evidence="2 3">
    <name type="scientific">Cylindrobasidium torrendii FP15055 ss-10</name>
    <dbReference type="NCBI Taxonomy" id="1314674"/>
    <lineage>
        <taxon>Eukaryota</taxon>
        <taxon>Fungi</taxon>
        <taxon>Dikarya</taxon>
        <taxon>Basidiomycota</taxon>
        <taxon>Agaricomycotina</taxon>
        <taxon>Agaricomycetes</taxon>
        <taxon>Agaricomycetidae</taxon>
        <taxon>Agaricales</taxon>
        <taxon>Marasmiineae</taxon>
        <taxon>Physalacriaceae</taxon>
        <taxon>Cylindrobasidium</taxon>
    </lineage>
</organism>
<dbReference type="PANTHER" id="PTHR48079">
    <property type="entry name" value="PROTEIN YEEZ"/>
    <property type="match status" value="1"/>
</dbReference>
<evidence type="ECO:0000259" key="1">
    <source>
        <dbReference type="Pfam" id="PF05368"/>
    </source>
</evidence>
<keyword evidence="3" id="KW-1185">Reference proteome</keyword>
<evidence type="ECO:0000313" key="3">
    <source>
        <dbReference type="Proteomes" id="UP000054007"/>
    </source>
</evidence>
<dbReference type="Pfam" id="PF05368">
    <property type="entry name" value="NmrA"/>
    <property type="match status" value="1"/>
</dbReference>
<dbReference type="InterPro" id="IPR008030">
    <property type="entry name" value="NmrA-like"/>
</dbReference>
<dbReference type="Proteomes" id="UP000054007">
    <property type="component" value="Unassembled WGS sequence"/>
</dbReference>
<accession>A0A0D7BL45</accession>
<proteinExistence type="predicted"/>
<dbReference type="OrthoDB" id="10000533at2759"/>
<feature type="domain" description="NmrA-like" evidence="1">
    <location>
        <begin position="3"/>
        <end position="96"/>
    </location>
</feature>
<dbReference type="AlphaFoldDB" id="A0A0D7BL45"/>
<dbReference type="EMBL" id="KN880457">
    <property type="protein sequence ID" value="KIY71172.1"/>
    <property type="molecule type" value="Genomic_DNA"/>
</dbReference>
<dbReference type="GO" id="GO:0005737">
    <property type="term" value="C:cytoplasm"/>
    <property type="evidence" value="ECO:0007669"/>
    <property type="project" value="TreeGrafter"/>
</dbReference>
<reference evidence="2 3" key="1">
    <citation type="journal article" date="2015" name="Fungal Genet. Biol.">
        <title>Evolution of novel wood decay mechanisms in Agaricales revealed by the genome sequences of Fistulina hepatica and Cylindrobasidium torrendii.</title>
        <authorList>
            <person name="Floudas D."/>
            <person name="Held B.W."/>
            <person name="Riley R."/>
            <person name="Nagy L.G."/>
            <person name="Koehler G."/>
            <person name="Ransdell A.S."/>
            <person name="Younus H."/>
            <person name="Chow J."/>
            <person name="Chiniquy J."/>
            <person name="Lipzen A."/>
            <person name="Tritt A."/>
            <person name="Sun H."/>
            <person name="Haridas S."/>
            <person name="LaButti K."/>
            <person name="Ohm R.A."/>
            <person name="Kues U."/>
            <person name="Blanchette R.A."/>
            <person name="Grigoriev I.V."/>
            <person name="Minto R.E."/>
            <person name="Hibbett D.S."/>
        </authorList>
    </citation>
    <scope>NUCLEOTIDE SEQUENCE [LARGE SCALE GENOMIC DNA]</scope>
    <source>
        <strain evidence="2 3">FP15055 ss-10</strain>
    </source>
</reference>
<gene>
    <name evidence="2" type="ORF">CYLTODRAFT_138408</name>
</gene>
<protein>
    <submittedName>
        <fullName evidence="2">NAD(P)-binding protein</fullName>
    </submittedName>
</protein>
<sequence>MSHSKIFLLGATGYIGGIVLLELIKRKDCHITALVRSEDKARKLQALNLGPVKVVLGSADDAAAIDACLENADVVIDTFNCDDVKGTTTLLTACKKLNATTKRKIPLIHVEAFS</sequence>